<dbReference type="EMBL" id="CP000001">
    <property type="protein sequence ID" value="AAU17527.1"/>
    <property type="molecule type" value="Genomic_DNA"/>
</dbReference>
<proteinExistence type="predicted"/>
<gene>
    <name evidence="2" type="ordered locus">BCE33L2734</name>
</gene>
<evidence type="ECO:0000313" key="2">
    <source>
        <dbReference type="EMBL" id="AAU17527.1"/>
    </source>
</evidence>
<dbReference type="InterPro" id="IPR036390">
    <property type="entry name" value="WH_DNA-bd_sf"/>
</dbReference>
<evidence type="ECO:0000313" key="3">
    <source>
        <dbReference type="Proteomes" id="UP000002612"/>
    </source>
</evidence>
<organism evidence="2 3">
    <name type="scientific">Bacillus cereus (strain ZK / E33L)</name>
    <dbReference type="NCBI Taxonomy" id="288681"/>
    <lineage>
        <taxon>Bacteria</taxon>
        <taxon>Bacillati</taxon>
        <taxon>Bacillota</taxon>
        <taxon>Bacilli</taxon>
        <taxon>Bacillales</taxon>
        <taxon>Bacillaceae</taxon>
        <taxon>Bacillus</taxon>
        <taxon>Bacillus cereus group</taxon>
    </lineage>
</organism>
<dbReference type="SUPFAM" id="SSF46785">
    <property type="entry name" value="Winged helix' DNA-binding domain"/>
    <property type="match status" value="1"/>
</dbReference>
<dbReference type="InterPro" id="IPR052509">
    <property type="entry name" value="Metal_resp_DNA-bind_regulator"/>
</dbReference>
<feature type="domain" description="Transcription regulator PadR N-terminal" evidence="1">
    <location>
        <begin position="54"/>
        <end position="116"/>
    </location>
</feature>
<dbReference type="Pfam" id="PF03551">
    <property type="entry name" value="PadR"/>
    <property type="match status" value="1"/>
</dbReference>
<dbReference type="InterPro" id="IPR036388">
    <property type="entry name" value="WH-like_DNA-bd_sf"/>
</dbReference>
<dbReference type="AlphaFoldDB" id="Q639U6"/>
<evidence type="ECO:0000259" key="1">
    <source>
        <dbReference type="Pfam" id="PF03551"/>
    </source>
</evidence>
<reference evidence="3" key="1">
    <citation type="journal article" date="2006" name="J. Bacteriol.">
        <title>Pathogenomic sequence analysis of Bacillus cereus and Bacillus thuringiensis isolates closely related to Bacillus anthracis.</title>
        <authorList>
            <person name="Han C.S."/>
            <person name="Xie G."/>
            <person name="Challacombe J.F."/>
            <person name="Altherr M.R."/>
            <person name="Bhotika S.S."/>
            <person name="Brown N."/>
            <person name="Bruce D."/>
            <person name="Campbell C.S."/>
            <person name="Campbell M.L."/>
            <person name="Chen J."/>
            <person name="Chertkov O."/>
            <person name="Cleland C."/>
            <person name="Dimitrijevic M."/>
            <person name="Doggett N.A."/>
            <person name="Fawcett J.J."/>
            <person name="Glavina T."/>
            <person name="Goodwin L.A."/>
            <person name="Green L.D."/>
            <person name="Hill K.K."/>
            <person name="Hitchcock P."/>
            <person name="Jackson P.J."/>
            <person name="Keim P."/>
            <person name="Kewalramani A.R."/>
            <person name="Longmire J."/>
            <person name="Lucas S."/>
            <person name="Malfatti S."/>
            <person name="McMurry K."/>
            <person name="Meincke L.J."/>
            <person name="Misra M."/>
            <person name="Moseman B.L."/>
            <person name="Mundt M."/>
            <person name="Munk A.C."/>
            <person name="Okinaka R.T."/>
            <person name="Parson-Quintana B."/>
            <person name="Reilly L.P."/>
            <person name="Richardson P."/>
            <person name="Robinson D.L."/>
            <person name="Rubin E."/>
            <person name="Saunders E."/>
            <person name="Tapia R."/>
            <person name="Tesmer J.G."/>
            <person name="Thayer N."/>
            <person name="Thompson L.S."/>
            <person name="Tice H."/>
            <person name="Ticknor L.O."/>
            <person name="Wills P.L."/>
            <person name="Brettin T.S."/>
            <person name="Gilna P."/>
        </authorList>
    </citation>
    <scope>NUCLEOTIDE SEQUENCE [LARGE SCALE GENOMIC DNA]</scope>
    <source>
        <strain evidence="3">ZK / E33L</strain>
    </source>
</reference>
<dbReference type="Proteomes" id="UP000002612">
    <property type="component" value="Chromosome"/>
</dbReference>
<dbReference type="PANTHER" id="PTHR33169">
    <property type="entry name" value="PADR-FAMILY TRANSCRIPTIONAL REGULATOR"/>
    <property type="match status" value="1"/>
</dbReference>
<accession>Q639U6</accession>
<sequence length="135" mass="15310">MRILECEYIISVYDISVVDISSNDVSEVVIMNAKVQKYIPLTEATYYILLSLVKPMHGYGIMQMVEEMTNGEVKLGPGTLYGNTTKLLKEKLIVEVASTDRKKCYELTPLGREVLELEYNRLQRSVRNGNSILGE</sequence>
<dbReference type="KEGG" id="bcz:BCE33L2734"/>
<name>Q639U6_BACCZ</name>
<dbReference type="PANTHER" id="PTHR33169:SF13">
    <property type="entry name" value="PADR-FAMILY TRANSCRIPTIONAL REGULATOR"/>
    <property type="match status" value="1"/>
</dbReference>
<protein>
    <submittedName>
        <fullName evidence="2">Transcriptional regulator, PadR family</fullName>
    </submittedName>
</protein>
<dbReference type="InterPro" id="IPR005149">
    <property type="entry name" value="Tscrpt_reg_PadR_N"/>
</dbReference>
<dbReference type="Gene3D" id="1.10.10.10">
    <property type="entry name" value="Winged helix-like DNA-binding domain superfamily/Winged helix DNA-binding domain"/>
    <property type="match status" value="1"/>
</dbReference>